<feature type="compositionally biased region" description="Basic and acidic residues" evidence="1">
    <location>
        <begin position="29"/>
        <end position="40"/>
    </location>
</feature>
<dbReference type="AlphaFoldDB" id="A0A162E8U8"/>
<dbReference type="RefSeq" id="WP_045485880.1">
    <property type="nucleotide sequence ID" value="NZ_LTAO01000012.1"/>
</dbReference>
<keyword evidence="2" id="KW-1133">Transmembrane helix</keyword>
<feature type="region of interest" description="Disordered" evidence="1">
    <location>
        <begin position="1"/>
        <end position="48"/>
    </location>
</feature>
<evidence type="ECO:0000313" key="4">
    <source>
        <dbReference type="Proteomes" id="UP000075806"/>
    </source>
</evidence>
<feature type="transmembrane region" description="Helical" evidence="2">
    <location>
        <begin position="110"/>
        <end position="136"/>
    </location>
</feature>
<dbReference type="OrthoDB" id="2943217at2"/>
<dbReference type="PANTHER" id="PTHR40040:SF1">
    <property type="entry name" value="MEMBRANE PROTEIN"/>
    <property type="match status" value="1"/>
</dbReference>
<protein>
    <recommendedName>
        <fullName evidence="5">DUF4190 domain-containing protein</fullName>
    </recommendedName>
</protein>
<name>A0A162E8U8_9BACI</name>
<dbReference type="Proteomes" id="UP000075806">
    <property type="component" value="Unassembled WGS sequence"/>
</dbReference>
<keyword evidence="4" id="KW-1185">Reference proteome</keyword>
<proteinExistence type="predicted"/>
<dbReference type="STRING" id="519424.AZF04_04625"/>
<reference evidence="3" key="1">
    <citation type="submission" date="2016-02" db="EMBL/GenBank/DDBJ databases">
        <title>Genome sequence of Bacillus trypoxylicola KCTC 13244(T).</title>
        <authorList>
            <person name="Jeong H."/>
            <person name="Park S.-H."/>
            <person name="Choi S.-K."/>
        </authorList>
    </citation>
    <scope>NUCLEOTIDE SEQUENCE [LARGE SCALE GENOMIC DNA]</scope>
    <source>
        <strain evidence="3">KCTC 13244</strain>
    </source>
</reference>
<keyword evidence="2" id="KW-0472">Membrane</keyword>
<evidence type="ECO:0000313" key="3">
    <source>
        <dbReference type="EMBL" id="KYG32065.1"/>
    </source>
</evidence>
<keyword evidence="2" id="KW-0812">Transmembrane</keyword>
<evidence type="ECO:0000256" key="1">
    <source>
        <dbReference type="SAM" id="MobiDB-lite"/>
    </source>
</evidence>
<feature type="compositionally biased region" description="Basic and acidic residues" evidence="1">
    <location>
        <begin position="1"/>
        <end position="16"/>
    </location>
</feature>
<dbReference type="InterPro" id="IPR055338">
    <property type="entry name" value="YqfX-like"/>
</dbReference>
<accession>A0A162E8U8</accession>
<evidence type="ECO:0008006" key="5">
    <source>
        <dbReference type="Google" id="ProtNLM"/>
    </source>
</evidence>
<dbReference type="PANTHER" id="PTHR40040">
    <property type="entry name" value="SMALL HYDROPHOBIC PROTEIN-RELATED"/>
    <property type="match status" value="1"/>
</dbReference>
<sequence length="167" mass="18254">MENNEKQKTDPVRLVDENDPSLTFLNTHADGRRDTRPLDKVEEDTSEDTTIDAVNQENGRFNEETAAEFAAVNGMATNGDAVHDETLNSRHEEEHRAENDTRSGFGIGTFAIVLSILSLFFLPVLLGAAGIIVGFVSRRYGAKAIGNWAIGIGALSIILTVFFSPFI</sequence>
<organism evidence="3 4">
    <name type="scientific">Alkalihalobacillus trypoxylicola</name>
    <dbReference type="NCBI Taxonomy" id="519424"/>
    <lineage>
        <taxon>Bacteria</taxon>
        <taxon>Bacillati</taxon>
        <taxon>Bacillota</taxon>
        <taxon>Bacilli</taxon>
        <taxon>Bacillales</taxon>
        <taxon>Bacillaceae</taxon>
        <taxon>Alkalihalobacillus</taxon>
    </lineage>
</organism>
<dbReference type="EMBL" id="LTAO01000012">
    <property type="protein sequence ID" value="KYG32065.1"/>
    <property type="molecule type" value="Genomic_DNA"/>
</dbReference>
<feature type="transmembrane region" description="Helical" evidence="2">
    <location>
        <begin position="148"/>
        <end position="166"/>
    </location>
</feature>
<gene>
    <name evidence="3" type="ORF">AZF04_04625</name>
</gene>
<evidence type="ECO:0000256" key="2">
    <source>
        <dbReference type="SAM" id="Phobius"/>
    </source>
</evidence>
<comment type="caution">
    <text evidence="3">The sequence shown here is derived from an EMBL/GenBank/DDBJ whole genome shotgun (WGS) entry which is preliminary data.</text>
</comment>